<dbReference type="PIRSF" id="PIRSF036421">
    <property type="entry name" value="Tricorn_protease"/>
    <property type="match status" value="1"/>
</dbReference>
<gene>
    <name evidence="11" type="ORF">J2X20_001699</name>
</gene>
<keyword evidence="5 7" id="KW-0378">Hydrolase</keyword>
<dbReference type="InterPro" id="IPR028204">
    <property type="entry name" value="Tricorn_C1"/>
</dbReference>
<evidence type="ECO:0000256" key="9">
    <source>
        <dbReference type="SAM" id="SignalP"/>
    </source>
</evidence>
<feature type="domain" description="Tail specific protease" evidence="10">
    <location>
        <begin position="867"/>
        <end position="1076"/>
    </location>
</feature>
<dbReference type="RefSeq" id="WP_310263387.1">
    <property type="nucleotide sequence ID" value="NZ_JAVDXU010000001.1"/>
</dbReference>
<evidence type="ECO:0000256" key="8">
    <source>
        <dbReference type="SAM" id="MobiDB-lite"/>
    </source>
</evidence>
<feature type="region of interest" description="Disordered" evidence="8">
    <location>
        <begin position="548"/>
        <end position="598"/>
    </location>
</feature>
<dbReference type="SUPFAM" id="SSF52096">
    <property type="entry name" value="ClpP/crotonase"/>
    <property type="match status" value="1"/>
</dbReference>
<dbReference type="Gene3D" id="2.120.10.60">
    <property type="entry name" value="Tricorn protease N-terminal domain"/>
    <property type="match status" value="1"/>
</dbReference>
<evidence type="ECO:0000256" key="1">
    <source>
        <dbReference type="ARBA" id="ARBA00004496"/>
    </source>
</evidence>
<feature type="compositionally biased region" description="Basic and acidic residues" evidence="8">
    <location>
        <begin position="548"/>
        <end position="596"/>
    </location>
</feature>
<dbReference type="InterPro" id="IPR029414">
    <property type="entry name" value="Tricorn_PDZ"/>
</dbReference>
<dbReference type="SUPFAM" id="SSF50156">
    <property type="entry name" value="PDZ domain-like"/>
    <property type="match status" value="1"/>
</dbReference>
<reference evidence="11 12" key="1">
    <citation type="submission" date="2023-07" db="EMBL/GenBank/DDBJ databases">
        <title>Sorghum-associated microbial communities from plants grown in Nebraska, USA.</title>
        <authorList>
            <person name="Schachtman D."/>
        </authorList>
    </citation>
    <scope>NUCLEOTIDE SEQUENCE [LARGE SCALE GENOMIC DNA]</scope>
    <source>
        <strain evidence="11 12">BE314</strain>
    </source>
</reference>
<dbReference type="Pfam" id="PF26549">
    <property type="entry name" value="Tricorn_N"/>
    <property type="match status" value="1"/>
</dbReference>
<keyword evidence="3 7" id="KW-0963">Cytoplasm</keyword>
<dbReference type="Gene3D" id="3.90.226.10">
    <property type="entry name" value="2-enoyl-CoA Hydratase, Chain A, domain 1"/>
    <property type="match status" value="1"/>
</dbReference>
<dbReference type="InterPro" id="IPR015943">
    <property type="entry name" value="WD40/YVTN_repeat-like_dom_sf"/>
</dbReference>
<keyword evidence="6 7" id="KW-0720">Serine protease</keyword>
<dbReference type="Gene3D" id="2.130.10.10">
    <property type="entry name" value="YVTN repeat-like/Quinoprotein amine dehydrogenase"/>
    <property type="match status" value="1"/>
</dbReference>
<organism evidence="11 12">
    <name type="scientific">Roseateles saccharophilus</name>
    <name type="common">Pseudomonas saccharophila</name>
    <dbReference type="NCBI Taxonomy" id="304"/>
    <lineage>
        <taxon>Bacteria</taxon>
        <taxon>Pseudomonadati</taxon>
        <taxon>Pseudomonadota</taxon>
        <taxon>Betaproteobacteria</taxon>
        <taxon>Burkholderiales</taxon>
        <taxon>Sphaerotilaceae</taxon>
        <taxon>Roseateles</taxon>
    </lineage>
</organism>
<keyword evidence="4 7" id="KW-0645">Protease</keyword>
<dbReference type="InterPro" id="IPR012393">
    <property type="entry name" value="Tricorn_protease"/>
</dbReference>
<dbReference type="Pfam" id="PF03572">
    <property type="entry name" value="Peptidase_S41"/>
    <property type="match status" value="1"/>
</dbReference>
<dbReference type="EC" id="3.4.21.-" evidence="7"/>
<evidence type="ECO:0000256" key="7">
    <source>
        <dbReference type="PIRNR" id="PIRNR036421"/>
    </source>
</evidence>
<dbReference type="Gene3D" id="2.30.42.10">
    <property type="match status" value="1"/>
</dbReference>
<name>A0ABU1YJN9_ROSSA</name>
<evidence type="ECO:0000313" key="11">
    <source>
        <dbReference type="EMBL" id="MDR7269070.1"/>
    </source>
</evidence>
<dbReference type="GO" id="GO:0006508">
    <property type="term" value="P:proteolysis"/>
    <property type="evidence" value="ECO:0007669"/>
    <property type="project" value="UniProtKB-KW"/>
</dbReference>
<dbReference type="Pfam" id="PF14685">
    <property type="entry name" value="PDZ_Tricorn"/>
    <property type="match status" value="1"/>
</dbReference>
<sequence>MPRLRFAALAAALCATSAWAGSNGFYRQPALQGDQIYLVAEGDLWRVGTQGGAAQRLTTHNGQESQPAVSPDGQWLAFTGQYDGGTELYLMPVAGGPPKRLTWEGGGMRVWGFTAAGEILYTGLDSRPGSQLFAIDVKTGQRRQLPVGQASDAALSADGRTLYFTRGGLRGDNARQYRGGGISKLWALDLQDKAEARPLIAEGNNDRRPLPYRVGAAERIAFLSDRDGTVNLWSVDSRGGDLRQHTTHKGWDIRHASIDGTRVVYALGADLYLVDLAQSVAPKKLDISLGGDFDQQRERWIKKPQDFLTDTAFAPNGERVLLAARGHLATQGVQQLRRAELAQPADGRCKQGEFSSDSKSVFAFCDFSGEQEIWRFAANGSGQPERITHGAPAQRRELLASPDGRWLAHTDKEGHIWLTDLKAPAGPANTREVGRSQLPSAAKLLAWSADGQTLAWMLPLRNADRDQLQLFHIPDGRTHTLTSDRYDAGGAAFSPDGQWLYFASNRNFATTANGSPWGDRNTGPFFGFRSKLYALALQPGLRSPFAPKDELESVVEKKADEQRAQDRKATDKDPTERKPDDKDGKDASKKPEEKKSAKPSIVFEGLAERLYELPVPAGSYRSLRVDGKRLWFLDRDLENKSQLKSIAIDNQGGPAEILASDVRDYDLSADGKKLMVVRNQPAGAAPEVLIVEAAPKLPTDLAKLQVRWSDWQIATQPRAEWKQMFVDAWRMHRDHFYDKAMHGVDWAAVRAKYEPLVERVTDRYELAELMAQMVSELGALHSQIGAGDTRPAPDEPGLAGLGGRFSRAPGGWRIDAIYGHEAELPAEAPPLAAAGVNLKVGDIITTLNGRPTADAPHILDMLRGQAGRQVLLEVKQANGKTVQRIVTPVAQTRENQLRYNDWRVSRARTIEQLGQGRIGYVHLRAMGPADIADFVREFYAASDRDGLIIDVRYNNGGNIDSWILEKLLRRAWAFWQPRSPDGASVYPNMQNVYRGHTVVLMNEDTYSDGETFAEGFKRLKLGPVIGKRSSGAGVWLSDGNRLLDNGIMRAAENGQIDAEGRFLIEGIGVTPDIEVDNLPRATAMGFDAQLDAALAELKRRIAAEPVQPVKPGAYPRPVKP</sequence>
<evidence type="ECO:0000259" key="10">
    <source>
        <dbReference type="SMART" id="SM00245"/>
    </source>
</evidence>
<comment type="caution">
    <text evidence="11">The sequence shown here is derived from an EMBL/GenBank/DDBJ whole genome shotgun (WGS) entry which is preliminary data.</text>
</comment>
<evidence type="ECO:0000256" key="3">
    <source>
        <dbReference type="ARBA" id="ARBA00022490"/>
    </source>
</evidence>
<dbReference type="PANTHER" id="PTHR43253">
    <property type="entry name" value="TRICORN PROTEASE HOMOLOG 2-RELATED"/>
    <property type="match status" value="1"/>
</dbReference>
<accession>A0ABU1YJN9</accession>
<dbReference type="InterPro" id="IPR036034">
    <property type="entry name" value="PDZ_sf"/>
</dbReference>
<evidence type="ECO:0000256" key="2">
    <source>
        <dbReference type="ARBA" id="ARBA00008524"/>
    </source>
</evidence>
<proteinExistence type="inferred from homology"/>
<feature type="chain" id="PRO_5045410365" description="Tricorn protease homolog" evidence="9">
    <location>
        <begin position="21"/>
        <end position="1120"/>
    </location>
</feature>
<dbReference type="Proteomes" id="UP001180453">
    <property type="component" value="Unassembled WGS sequence"/>
</dbReference>
<dbReference type="PANTHER" id="PTHR43253:SF1">
    <property type="entry name" value="TRICORN PROTEASE HOMOLOG 2-RELATED"/>
    <property type="match status" value="1"/>
</dbReference>
<dbReference type="EMBL" id="JAVDXU010000001">
    <property type="protein sequence ID" value="MDR7269070.1"/>
    <property type="molecule type" value="Genomic_DNA"/>
</dbReference>
<dbReference type="InterPro" id="IPR005151">
    <property type="entry name" value="Tail-specific_protease"/>
</dbReference>
<dbReference type="Gene3D" id="3.30.750.44">
    <property type="match status" value="1"/>
</dbReference>
<dbReference type="GO" id="GO:0008233">
    <property type="term" value="F:peptidase activity"/>
    <property type="evidence" value="ECO:0007669"/>
    <property type="project" value="UniProtKB-KW"/>
</dbReference>
<comment type="function">
    <text evidence="7">Degrades oligopeptides.</text>
</comment>
<dbReference type="InterPro" id="IPR029045">
    <property type="entry name" value="ClpP/crotonase-like_dom_sf"/>
</dbReference>
<evidence type="ECO:0000256" key="5">
    <source>
        <dbReference type="ARBA" id="ARBA00022801"/>
    </source>
</evidence>
<comment type="similarity">
    <text evidence="2 7">Belongs to the peptidase S41B family.</text>
</comment>
<feature type="signal peptide" evidence="9">
    <location>
        <begin position="1"/>
        <end position="20"/>
    </location>
</feature>
<keyword evidence="12" id="KW-1185">Reference proteome</keyword>
<evidence type="ECO:0000313" key="12">
    <source>
        <dbReference type="Proteomes" id="UP001180453"/>
    </source>
</evidence>
<dbReference type="Pfam" id="PF26550">
    <property type="entry name" value="Tricorn_2nd"/>
    <property type="match status" value="1"/>
</dbReference>
<dbReference type="CDD" id="cd07562">
    <property type="entry name" value="Peptidase_S41_TRI"/>
    <property type="match status" value="1"/>
</dbReference>
<evidence type="ECO:0000256" key="6">
    <source>
        <dbReference type="ARBA" id="ARBA00022825"/>
    </source>
</evidence>
<dbReference type="SUPFAM" id="SSF82171">
    <property type="entry name" value="DPP6 N-terminal domain-like"/>
    <property type="match status" value="1"/>
</dbReference>
<dbReference type="SMART" id="SM00245">
    <property type="entry name" value="TSPc"/>
    <property type="match status" value="1"/>
</dbReference>
<evidence type="ECO:0000256" key="4">
    <source>
        <dbReference type="ARBA" id="ARBA00022670"/>
    </source>
</evidence>
<comment type="subcellular location">
    <subcellularLocation>
        <location evidence="1 7">Cytoplasm</location>
    </subcellularLocation>
</comment>
<dbReference type="SUPFAM" id="SSF69304">
    <property type="entry name" value="Tricorn protease N-terminal domain"/>
    <property type="match status" value="1"/>
</dbReference>
<keyword evidence="9" id="KW-0732">Signal</keyword>
<dbReference type="Pfam" id="PF14684">
    <property type="entry name" value="Tricorn_C1"/>
    <property type="match status" value="1"/>
</dbReference>
<protein>
    <recommendedName>
        <fullName evidence="7">Tricorn protease homolog</fullName>
        <ecNumber evidence="7">3.4.21.-</ecNumber>
    </recommendedName>
</protein>